<dbReference type="EnsemblPlants" id="AES92348">
    <property type="protein sequence ID" value="AES92348"/>
    <property type="gene ID" value="MTR_4g128540"/>
</dbReference>
<dbReference type="InterPro" id="IPR024752">
    <property type="entry name" value="Myb/SANT-like_dom"/>
</dbReference>
<keyword evidence="2" id="KW-0238">DNA-binding</keyword>
<reference evidence="3" key="3">
    <citation type="submission" date="2015-04" db="UniProtKB">
        <authorList>
            <consortium name="EnsemblPlants"/>
        </authorList>
    </citation>
    <scope>IDENTIFICATION</scope>
    <source>
        <strain evidence="3">cv. Jemalong A17</strain>
    </source>
</reference>
<protein>
    <submittedName>
        <fullName evidence="2">Myb/SANT-like DNA-binding domain protein</fullName>
    </submittedName>
</protein>
<evidence type="ECO:0000259" key="1">
    <source>
        <dbReference type="Pfam" id="PF12776"/>
    </source>
</evidence>
<dbReference type="GO" id="GO:0003677">
    <property type="term" value="F:DNA binding"/>
    <property type="evidence" value="ECO:0007669"/>
    <property type="project" value="UniProtKB-KW"/>
</dbReference>
<keyword evidence="4" id="KW-1185">Reference proteome</keyword>
<evidence type="ECO:0000313" key="4">
    <source>
        <dbReference type="Proteomes" id="UP000002051"/>
    </source>
</evidence>
<dbReference type="AlphaFoldDB" id="G7JD10"/>
<dbReference type="Pfam" id="PF12776">
    <property type="entry name" value="Myb_DNA-bind_3"/>
    <property type="match status" value="1"/>
</dbReference>
<dbReference type="Proteomes" id="UP000002051">
    <property type="component" value="Chromosome 4"/>
</dbReference>
<dbReference type="PANTHER" id="PTHR31704:SF55">
    <property type="entry name" value="MYB_SANT-LIKE DNA-BINDING DOMAIN PROTEIN"/>
    <property type="match status" value="1"/>
</dbReference>
<reference evidence="2 4" key="2">
    <citation type="journal article" date="2014" name="BMC Genomics">
        <title>An improved genome release (version Mt4.0) for the model legume Medicago truncatula.</title>
        <authorList>
            <person name="Tang H."/>
            <person name="Krishnakumar V."/>
            <person name="Bidwell S."/>
            <person name="Rosen B."/>
            <person name="Chan A."/>
            <person name="Zhou S."/>
            <person name="Gentzbittel L."/>
            <person name="Childs K.L."/>
            <person name="Yandell M."/>
            <person name="Gundlach H."/>
            <person name="Mayer K.F."/>
            <person name="Schwartz D.C."/>
            <person name="Town C.D."/>
        </authorList>
    </citation>
    <scope>GENOME REANNOTATION</scope>
    <source>
        <strain evidence="3 4">cv. Jemalong A17</strain>
    </source>
</reference>
<proteinExistence type="predicted"/>
<organism evidence="2 4">
    <name type="scientific">Medicago truncatula</name>
    <name type="common">Barrel medic</name>
    <name type="synonym">Medicago tribuloides</name>
    <dbReference type="NCBI Taxonomy" id="3880"/>
    <lineage>
        <taxon>Eukaryota</taxon>
        <taxon>Viridiplantae</taxon>
        <taxon>Streptophyta</taxon>
        <taxon>Embryophyta</taxon>
        <taxon>Tracheophyta</taxon>
        <taxon>Spermatophyta</taxon>
        <taxon>Magnoliopsida</taxon>
        <taxon>eudicotyledons</taxon>
        <taxon>Gunneridae</taxon>
        <taxon>Pentapetalae</taxon>
        <taxon>rosids</taxon>
        <taxon>fabids</taxon>
        <taxon>Fabales</taxon>
        <taxon>Fabaceae</taxon>
        <taxon>Papilionoideae</taxon>
        <taxon>50 kb inversion clade</taxon>
        <taxon>NPAAA clade</taxon>
        <taxon>Hologalegina</taxon>
        <taxon>IRL clade</taxon>
        <taxon>Trifolieae</taxon>
        <taxon>Medicago</taxon>
    </lineage>
</organism>
<dbReference type="PANTHER" id="PTHR31704">
    <property type="entry name" value="MYB/SANT-LIKE DNA-BINDING DOMAIN PROTEIN-RELATED"/>
    <property type="match status" value="1"/>
</dbReference>
<gene>
    <name evidence="2" type="ordered locus">MTR_4g128540</name>
</gene>
<evidence type="ECO:0000313" key="3">
    <source>
        <dbReference type="EnsemblPlants" id="AES92348"/>
    </source>
</evidence>
<evidence type="ECO:0000313" key="2">
    <source>
        <dbReference type="EMBL" id="AES92348.2"/>
    </source>
</evidence>
<feature type="domain" description="Myb/SANT-like" evidence="1">
    <location>
        <begin position="16"/>
        <end position="105"/>
    </location>
</feature>
<sequence>MASNGENMDGGMTFKWTENDHEKIFSELCIKFIRKNGRVSFRWKEINQEFESIIKRKCVDKTLKNKYDYMKKDWRLWKFLKFGETGLGWDPLTGKLSCSDEWWDRKIKNQLFEDSYADGTENVAPSMDPNSVRPVKHLIVNVEDEDDESCGEDMNHYESGEDVYAEYNCYDPRIKDLLNNDSAFWPDFMEGSSGSQVPTQGVRATQVSSQGDEATKYLPDVLKLTKYLAKEMVAKKIVKEKRKGRQSGGAAKLSSQIDALVSNTSTAVEILNSDDSLGKHHNANSTVAAAITVINRMFAENNLEKGSALWCFALTLIENEVRRDIFMNIEDDDGRKSWLMYMQAN</sequence>
<name>G7JD10_MEDTR</name>
<accession>G7JD10</accession>
<dbReference type="HOGENOM" id="CLU_060020_1_0_1"/>
<reference evidence="2 4" key="1">
    <citation type="journal article" date="2011" name="Nature">
        <title>The Medicago genome provides insight into the evolution of rhizobial symbioses.</title>
        <authorList>
            <person name="Young N.D."/>
            <person name="Debelle F."/>
            <person name="Oldroyd G.E."/>
            <person name="Geurts R."/>
            <person name="Cannon S.B."/>
            <person name="Udvardi M.K."/>
            <person name="Benedito V.A."/>
            <person name="Mayer K.F."/>
            <person name="Gouzy J."/>
            <person name="Schoof H."/>
            <person name="Van de Peer Y."/>
            <person name="Proost S."/>
            <person name="Cook D.R."/>
            <person name="Meyers B.C."/>
            <person name="Spannagl M."/>
            <person name="Cheung F."/>
            <person name="De Mita S."/>
            <person name="Krishnakumar V."/>
            <person name="Gundlach H."/>
            <person name="Zhou S."/>
            <person name="Mudge J."/>
            <person name="Bharti A.K."/>
            <person name="Murray J.D."/>
            <person name="Naoumkina M.A."/>
            <person name="Rosen B."/>
            <person name="Silverstein K.A."/>
            <person name="Tang H."/>
            <person name="Rombauts S."/>
            <person name="Zhao P.X."/>
            <person name="Zhou P."/>
            <person name="Barbe V."/>
            <person name="Bardou P."/>
            <person name="Bechner M."/>
            <person name="Bellec A."/>
            <person name="Berger A."/>
            <person name="Berges H."/>
            <person name="Bidwell S."/>
            <person name="Bisseling T."/>
            <person name="Choisne N."/>
            <person name="Couloux A."/>
            <person name="Denny R."/>
            <person name="Deshpande S."/>
            <person name="Dai X."/>
            <person name="Doyle J.J."/>
            <person name="Dudez A.M."/>
            <person name="Farmer A.D."/>
            <person name="Fouteau S."/>
            <person name="Franken C."/>
            <person name="Gibelin C."/>
            <person name="Gish J."/>
            <person name="Goldstein S."/>
            <person name="Gonzalez A.J."/>
            <person name="Green P.J."/>
            <person name="Hallab A."/>
            <person name="Hartog M."/>
            <person name="Hua A."/>
            <person name="Humphray S.J."/>
            <person name="Jeong D.H."/>
            <person name="Jing Y."/>
            <person name="Jocker A."/>
            <person name="Kenton S.M."/>
            <person name="Kim D.J."/>
            <person name="Klee K."/>
            <person name="Lai H."/>
            <person name="Lang C."/>
            <person name="Lin S."/>
            <person name="Macmil S.L."/>
            <person name="Magdelenat G."/>
            <person name="Matthews L."/>
            <person name="McCorrison J."/>
            <person name="Monaghan E.L."/>
            <person name="Mun J.H."/>
            <person name="Najar F.Z."/>
            <person name="Nicholson C."/>
            <person name="Noirot C."/>
            <person name="O'Bleness M."/>
            <person name="Paule C.R."/>
            <person name="Poulain J."/>
            <person name="Prion F."/>
            <person name="Qin B."/>
            <person name="Qu C."/>
            <person name="Retzel E.F."/>
            <person name="Riddle C."/>
            <person name="Sallet E."/>
            <person name="Samain S."/>
            <person name="Samson N."/>
            <person name="Sanders I."/>
            <person name="Saurat O."/>
            <person name="Scarpelli C."/>
            <person name="Schiex T."/>
            <person name="Segurens B."/>
            <person name="Severin A.J."/>
            <person name="Sherrier D.J."/>
            <person name="Shi R."/>
            <person name="Sims S."/>
            <person name="Singer S.R."/>
            <person name="Sinharoy S."/>
            <person name="Sterck L."/>
            <person name="Viollet A."/>
            <person name="Wang B.B."/>
            <person name="Wang K."/>
            <person name="Wang M."/>
            <person name="Wang X."/>
            <person name="Warfsmann J."/>
            <person name="Weissenbach J."/>
            <person name="White D.D."/>
            <person name="White J.D."/>
            <person name="Wiley G.B."/>
            <person name="Wincker P."/>
            <person name="Xing Y."/>
            <person name="Yang L."/>
            <person name="Yao Z."/>
            <person name="Ying F."/>
            <person name="Zhai J."/>
            <person name="Zhou L."/>
            <person name="Zuber A."/>
            <person name="Denarie J."/>
            <person name="Dixon R.A."/>
            <person name="May G.D."/>
            <person name="Schwartz D.C."/>
            <person name="Rogers J."/>
            <person name="Quetier F."/>
            <person name="Town C.D."/>
            <person name="Roe B.A."/>
        </authorList>
    </citation>
    <scope>NUCLEOTIDE SEQUENCE [LARGE SCALE GENOMIC DNA]</scope>
    <source>
        <strain evidence="2">A17</strain>
        <strain evidence="3 4">cv. Jemalong A17</strain>
    </source>
</reference>
<dbReference type="EMBL" id="CM001220">
    <property type="protein sequence ID" value="AES92348.2"/>
    <property type="molecule type" value="Genomic_DNA"/>
</dbReference>